<evidence type="ECO:0000256" key="2">
    <source>
        <dbReference type="ARBA" id="ARBA00011059"/>
    </source>
</evidence>
<accession>A0ABD1ZWW4</accession>
<keyword evidence="6" id="KW-0677">Repeat</keyword>
<organism evidence="12 13">
    <name type="scientific">Vespula squamosa</name>
    <name type="common">Southern yellow jacket</name>
    <name type="synonym">Wasp</name>
    <dbReference type="NCBI Taxonomy" id="30214"/>
    <lineage>
        <taxon>Eukaryota</taxon>
        <taxon>Metazoa</taxon>
        <taxon>Ecdysozoa</taxon>
        <taxon>Arthropoda</taxon>
        <taxon>Hexapoda</taxon>
        <taxon>Insecta</taxon>
        <taxon>Pterygota</taxon>
        <taxon>Neoptera</taxon>
        <taxon>Endopterygota</taxon>
        <taxon>Hymenoptera</taxon>
        <taxon>Apocrita</taxon>
        <taxon>Aculeata</taxon>
        <taxon>Vespoidea</taxon>
        <taxon>Vespidae</taxon>
        <taxon>Vespinae</taxon>
        <taxon>Vespula</taxon>
    </lineage>
</organism>
<comment type="subcellular location">
    <subcellularLocation>
        <location evidence="1">Cytoplasm</location>
        <location evidence="1">Cytoskeleton</location>
        <location evidence="1">Cilium axoneme</location>
    </subcellularLocation>
</comment>
<dbReference type="Proteomes" id="UP001607302">
    <property type="component" value="Unassembled WGS sequence"/>
</dbReference>
<evidence type="ECO:0000256" key="1">
    <source>
        <dbReference type="ARBA" id="ARBA00004430"/>
    </source>
</evidence>
<keyword evidence="10" id="KW-0206">Cytoskeleton</keyword>
<evidence type="ECO:0000256" key="9">
    <source>
        <dbReference type="ARBA" id="ARBA00023175"/>
    </source>
</evidence>
<dbReference type="AlphaFoldDB" id="A0ABD1ZWW4"/>
<dbReference type="InterPro" id="IPR015943">
    <property type="entry name" value="WD40/YVTN_repeat-like_dom_sf"/>
</dbReference>
<keyword evidence="7" id="KW-0243">Dynein</keyword>
<evidence type="ECO:0000256" key="10">
    <source>
        <dbReference type="ARBA" id="ARBA00023212"/>
    </source>
</evidence>
<evidence type="ECO:0000256" key="5">
    <source>
        <dbReference type="ARBA" id="ARBA00022701"/>
    </source>
</evidence>
<dbReference type="InterPro" id="IPR001680">
    <property type="entry name" value="WD40_rpt"/>
</dbReference>
<protein>
    <submittedName>
        <fullName evidence="12">Dynein axonemal intermediate chain 2-like isoform X1</fullName>
    </submittedName>
</protein>
<dbReference type="SMART" id="SM00320">
    <property type="entry name" value="WD40"/>
    <property type="match status" value="4"/>
</dbReference>
<gene>
    <name evidence="12" type="ORF">V1478_017434</name>
</gene>
<keyword evidence="4" id="KW-0853">WD repeat</keyword>
<comment type="similarity">
    <text evidence="2">Belongs to the dynein intermediate chain family.</text>
</comment>
<dbReference type="PANTHER" id="PTHR12442">
    <property type="entry name" value="DYNEIN INTERMEDIATE CHAIN"/>
    <property type="match status" value="1"/>
</dbReference>
<name>A0ABD1ZWW4_VESSQ</name>
<evidence type="ECO:0000256" key="6">
    <source>
        <dbReference type="ARBA" id="ARBA00022737"/>
    </source>
</evidence>
<dbReference type="InterPro" id="IPR036322">
    <property type="entry name" value="WD40_repeat_dom_sf"/>
</dbReference>
<dbReference type="GO" id="GO:0005930">
    <property type="term" value="C:axoneme"/>
    <property type="evidence" value="ECO:0007669"/>
    <property type="project" value="UniProtKB-SubCell"/>
</dbReference>
<reference evidence="12 13" key="1">
    <citation type="journal article" date="2024" name="Ann. Entomol. Soc. Am.">
        <title>Genomic analyses of the southern and eastern yellowjacket wasps (Hymenoptera: Vespidae) reveal evolutionary signatures of social life.</title>
        <authorList>
            <person name="Catto M.A."/>
            <person name="Caine P.B."/>
            <person name="Orr S.E."/>
            <person name="Hunt B.G."/>
            <person name="Goodisman M.A.D."/>
        </authorList>
    </citation>
    <scope>NUCLEOTIDE SEQUENCE [LARGE SCALE GENOMIC DNA]</scope>
    <source>
        <strain evidence="12">233</strain>
        <tissue evidence="12">Head and thorax</tissue>
    </source>
</reference>
<keyword evidence="9" id="KW-0505">Motor protein</keyword>
<keyword evidence="11" id="KW-0966">Cell projection</keyword>
<evidence type="ECO:0000313" key="13">
    <source>
        <dbReference type="Proteomes" id="UP001607302"/>
    </source>
</evidence>
<evidence type="ECO:0000256" key="11">
    <source>
        <dbReference type="ARBA" id="ARBA00023273"/>
    </source>
</evidence>
<dbReference type="InterPro" id="IPR050687">
    <property type="entry name" value="Dynein_IC"/>
</dbReference>
<evidence type="ECO:0000256" key="4">
    <source>
        <dbReference type="ARBA" id="ARBA00022574"/>
    </source>
</evidence>
<comment type="caution">
    <text evidence="12">The sequence shown here is derived from an EMBL/GenBank/DDBJ whole genome shotgun (WGS) entry which is preliminary data.</text>
</comment>
<evidence type="ECO:0000256" key="8">
    <source>
        <dbReference type="ARBA" id="ARBA00023069"/>
    </source>
</evidence>
<evidence type="ECO:0000256" key="3">
    <source>
        <dbReference type="ARBA" id="ARBA00022490"/>
    </source>
</evidence>
<keyword evidence="3" id="KW-0963">Cytoplasm</keyword>
<dbReference type="GO" id="GO:0005874">
    <property type="term" value="C:microtubule"/>
    <property type="evidence" value="ECO:0007669"/>
    <property type="project" value="UniProtKB-KW"/>
</dbReference>
<sequence length="620" mass="71488">MDSKYVYIKKRNQFGKQCFFEDIGPIVEENILPEPSLARNYIKQSITHRSTQEAPQYAIHEIQTKYASVKNSGIVHFEGSWPKEINPLDEEAVRRFRQRVTRSDNWTTTMNSLMEKMEHSVLQNNSIDIHDHYFDDMIPTKLTTSPEMRIVSVYCNQELNVRPVNHLSWLTDTDQFAVAYCFKSRLKFSTNLSPNVYIWNIASASVTIEFNQRDPALLISGLMSGQVCSWDTRTGDSPVQISVPLHSHRNQVNQTYWINSKTNTEFFSSSISGSIKWWDIRKLKSPTEILVMDLENPERQSINESIPICVLQYEPTMGTKFLVGLENGIVVNVNRKALSKTEKLHTRYRCHLGPILSIDRNPTSLKNFLTIDSSLAKVWTEETKEHCLVETRKRKSGALTGTCWSRSRLSLFFTINTEGMMNVYDLLQGINKPCYGIKISEKSLTTIKPNNNGNILGIGSSDGNVYFVLCGGLFTTTFPNDKFIFQSYLDKCNLYEKAVETRKKEIALTVTHMSPRPSKIKSRRRASRDITRRSKIKKHHGASSFLDEEIIEAEKQYFLKLEAVFEQPDSTSHLTFTKLFSETLFRLKESLRNNELFELKLHGPIHPIFKVSYCINMKYR</sequence>
<proteinExistence type="inferred from homology"/>
<dbReference type="EMBL" id="JAUDFV010000164">
    <property type="protein sequence ID" value="KAL2712843.1"/>
    <property type="molecule type" value="Genomic_DNA"/>
</dbReference>
<evidence type="ECO:0000256" key="7">
    <source>
        <dbReference type="ARBA" id="ARBA00023017"/>
    </source>
</evidence>
<dbReference type="PANTHER" id="PTHR12442:SF7">
    <property type="entry name" value="DYNEIN AXONEMAL INTERMEDIATE CHAIN 2"/>
    <property type="match status" value="1"/>
</dbReference>
<dbReference type="Gene3D" id="2.130.10.10">
    <property type="entry name" value="YVTN repeat-like/Quinoprotein amine dehydrogenase"/>
    <property type="match status" value="2"/>
</dbReference>
<keyword evidence="8" id="KW-0969">Cilium</keyword>
<keyword evidence="5" id="KW-0493">Microtubule</keyword>
<dbReference type="GO" id="GO:0030286">
    <property type="term" value="C:dynein complex"/>
    <property type="evidence" value="ECO:0007669"/>
    <property type="project" value="UniProtKB-KW"/>
</dbReference>
<keyword evidence="13" id="KW-1185">Reference proteome</keyword>
<dbReference type="SUPFAM" id="SSF50978">
    <property type="entry name" value="WD40 repeat-like"/>
    <property type="match status" value="1"/>
</dbReference>
<evidence type="ECO:0000313" key="12">
    <source>
        <dbReference type="EMBL" id="KAL2712843.1"/>
    </source>
</evidence>